<comment type="caution">
    <text evidence="4">The sequence shown here is derived from an EMBL/GenBank/DDBJ whole genome shotgun (WGS) entry which is preliminary data.</text>
</comment>
<feature type="compositionally biased region" description="Polar residues" evidence="1">
    <location>
        <begin position="252"/>
        <end position="275"/>
    </location>
</feature>
<dbReference type="EMBL" id="JAOTPV010000007">
    <property type="protein sequence ID" value="KAJ4480181.1"/>
    <property type="molecule type" value="Genomic_DNA"/>
</dbReference>
<evidence type="ECO:0000256" key="1">
    <source>
        <dbReference type="SAM" id="MobiDB-lite"/>
    </source>
</evidence>
<gene>
    <name evidence="4" type="ORF">J3R30DRAFT_3875695</name>
</gene>
<sequence length="319" mass="34193">MFWCLQLLTLHSITINALLITLPDTVVLKASTTINYVTESSDPSQWILRNVYGNGTTQIGGTLSGTSSTSFTFTVTGPHFLQALALTNGTAASAPFYTGNLFTPIDLSAPSSSSQIPISTATQTVISSSCPSSATALNPTTETTNDTGTIVGSVIGGLGFLAALVFFLLWFNLRGEYSRLTQVAPSTLQMHHTPSSIPLMASSATSFILQNAQHHAPTSSLSDIAPAMASPISSQTPLSPQRRQTKLVVVNQDRSTSTYNYNHDPSLDMSETSNNSASSQRRGRGEQSRGALRSEVSQLRRELEEIRQAQSYNVPPPTY</sequence>
<feature type="compositionally biased region" description="Polar residues" evidence="1">
    <location>
        <begin position="231"/>
        <end position="242"/>
    </location>
</feature>
<feature type="compositionally biased region" description="Basic and acidic residues" evidence="1">
    <location>
        <begin position="298"/>
        <end position="307"/>
    </location>
</feature>
<keyword evidence="2" id="KW-1133">Transmembrane helix</keyword>
<feature type="signal peptide" evidence="3">
    <location>
        <begin position="1"/>
        <end position="19"/>
    </location>
</feature>
<keyword evidence="2" id="KW-0812">Transmembrane</keyword>
<evidence type="ECO:0000313" key="5">
    <source>
        <dbReference type="Proteomes" id="UP001150266"/>
    </source>
</evidence>
<evidence type="ECO:0000313" key="4">
    <source>
        <dbReference type="EMBL" id="KAJ4480181.1"/>
    </source>
</evidence>
<dbReference type="Proteomes" id="UP001150266">
    <property type="component" value="Unassembled WGS sequence"/>
</dbReference>
<protein>
    <recommendedName>
        <fullName evidence="6">Transmembrane protein</fullName>
    </recommendedName>
</protein>
<keyword evidence="2" id="KW-0472">Membrane</keyword>
<feature type="region of interest" description="Disordered" evidence="1">
    <location>
        <begin position="231"/>
        <end position="319"/>
    </location>
</feature>
<evidence type="ECO:0000256" key="3">
    <source>
        <dbReference type="SAM" id="SignalP"/>
    </source>
</evidence>
<feature type="chain" id="PRO_5040837837" description="Transmembrane protein" evidence="3">
    <location>
        <begin position="20"/>
        <end position="319"/>
    </location>
</feature>
<organism evidence="4 5">
    <name type="scientific">Lentinula aciculospora</name>
    <dbReference type="NCBI Taxonomy" id="153920"/>
    <lineage>
        <taxon>Eukaryota</taxon>
        <taxon>Fungi</taxon>
        <taxon>Dikarya</taxon>
        <taxon>Basidiomycota</taxon>
        <taxon>Agaricomycotina</taxon>
        <taxon>Agaricomycetes</taxon>
        <taxon>Agaricomycetidae</taxon>
        <taxon>Agaricales</taxon>
        <taxon>Marasmiineae</taxon>
        <taxon>Omphalotaceae</taxon>
        <taxon>Lentinula</taxon>
    </lineage>
</organism>
<evidence type="ECO:0000256" key="2">
    <source>
        <dbReference type="SAM" id="Phobius"/>
    </source>
</evidence>
<dbReference type="AlphaFoldDB" id="A0A9W9AE88"/>
<accession>A0A9W9AE88</accession>
<keyword evidence="3" id="KW-0732">Signal</keyword>
<reference evidence="4" key="1">
    <citation type="submission" date="2022-08" db="EMBL/GenBank/DDBJ databases">
        <title>A Global Phylogenomic Analysis of the Shiitake Genus Lentinula.</title>
        <authorList>
            <consortium name="DOE Joint Genome Institute"/>
            <person name="Sierra-Patev S."/>
            <person name="Min B."/>
            <person name="Naranjo-Ortiz M."/>
            <person name="Looney B."/>
            <person name="Konkel Z."/>
            <person name="Slot J.C."/>
            <person name="Sakamoto Y."/>
            <person name="Steenwyk J.L."/>
            <person name="Rokas A."/>
            <person name="Carro J."/>
            <person name="Camarero S."/>
            <person name="Ferreira P."/>
            <person name="Molpeceres G."/>
            <person name="Ruiz-Duenas F.J."/>
            <person name="Serrano A."/>
            <person name="Henrissat B."/>
            <person name="Drula E."/>
            <person name="Hughes K.W."/>
            <person name="Mata J.L."/>
            <person name="Ishikawa N.K."/>
            <person name="Vargas-Isla R."/>
            <person name="Ushijima S."/>
            <person name="Smith C.A."/>
            <person name="Ahrendt S."/>
            <person name="Andreopoulos W."/>
            <person name="He G."/>
            <person name="Labutti K."/>
            <person name="Lipzen A."/>
            <person name="Ng V."/>
            <person name="Riley R."/>
            <person name="Sandor L."/>
            <person name="Barry K."/>
            <person name="Martinez A.T."/>
            <person name="Xiao Y."/>
            <person name="Gibbons J.G."/>
            <person name="Terashima K."/>
            <person name="Grigoriev I.V."/>
            <person name="Hibbett D.S."/>
        </authorList>
    </citation>
    <scope>NUCLEOTIDE SEQUENCE</scope>
    <source>
        <strain evidence="4">JLM2183</strain>
    </source>
</reference>
<keyword evidence="5" id="KW-1185">Reference proteome</keyword>
<feature type="transmembrane region" description="Helical" evidence="2">
    <location>
        <begin position="150"/>
        <end position="171"/>
    </location>
</feature>
<proteinExistence type="predicted"/>
<evidence type="ECO:0008006" key="6">
    <source>
        <dbReference type="Google" id="ProtNLM"/>
    </source>
</evidence>
<name>A0A9W9AE88_9AGAR</name>
<dbReference type="OrthoDB" id="3010249at2759"/>